<dbReference type="NCBIfam" id="TIGR02937">
    <property type="entry name" value="sigma70-ECF"/>
    <property type="match status" value="1"/>
</dbReference>
<organism evidence="7 8">
    <name type="scientific">Candidatus Cryptobacteroides avicola</name>
    <dbReference type="NCBI Taxonomy" id="2840757"/>
    <lineage>
        <taxon>Bacteria</taxon>
        <taxon>Pseudomonadati</taxon>
        <taxon>Bacteroidota</taxon>
        <taxon>Bacteroidia</taxon>
        <taxon>Bacteroidales</taxon>
        <taxon>Candidatus Cryptobacteroides</taxon>
    </lineage>
</organism>
<dbReference type="InterPro" id="IPR039425">
    <property type="entry name" value="RNA_pol_sigma-70-like"/>
</dbReference>
<dbReference type="Pfam" id="PF04542">
    <property type="entry name" value="Sigma70_r2"/>
    <property type="match status" value="1"/>
</dbReference>
<keyword evidence="3" id="KW-0731">Sigma factor</keyword>
<evidence type="ECO:0000256" key="3">
    <source>
        <dbReference type="ARBA" id="ARBA00023082"/>
    </source>
</evidence>
<dbReference type="SUPFAM" id="SSF88659">
    <property type="entry name" value="Sigma3 and sigma4 domains of RNA polymerase sigma factors"/>
    <property type="match status" value="1"/>
</dbReference>
<sequence length="166" mass="19751">MKRKTDKDYGQQTEFERIVREHKATIYTVCYMFSDDNATVADMFQEVLINIWNGLENFQGRSSAGTWIWRVSLNTCISYEKKLRRRHDTFPLEMGIDLYEENPDESGRQIRMLHDRVRRLDIFDRALILLWLEDLTYEEIGAILGISVKNVSVRLVRIKEKLKNMK</sequence>
<dbReference type="EMBL" id="JADILV010000014">
    <property type="protein sequence ID" value="MBO8482922.1"/>
    <property type="molecule type" value="Genomic_DNA"/>
</dbReference>
<dbReference type="GO" id="GO:0006352">
    <property type="term" value="P:DNA-templated transcription initiation"/>
    <property type="evidence" value="ECO:0007669"/>
    <property type="project" value="InterPro"/>
</dbReference>
<protein>
    <submittedName>
        <fullName evidence="7">Sigma-70 family RNA polymerase sigma factor</fullName>
    </submittedName>
</protein>
<dbReference type="InterPro" id="IPR013324">
    <property type="entry name" value="RNA_pol_sigma_r3/r4-like"/>
</dbReference>
<comment type="caution">
    <text evidence="7">The sequence shown here is derived from an EMBL/GenBank/DDBJ whole genome shotgun (WGS) entry which is preliminary data.</text>
</comment>
<evidence type="ECO:0000259" key="5">
    <source>
        <dbReference type="Pfam" id="PF04542"/>
    </source>
</evidence>
<keyword evidence="2" id="KW-0805">Transcription regulation</keyword>
<dbReference type="InterPro" id="IPR013249">
    <property type="entry name" value="RNA_pol_sigma70_r4_t2"/>
</dbReference>
<evidence type="ECO:0000313" key="8">
    <source>
        <dbReference type="Proteomes" id="UP000725002"/>
    </source>
</evidence>
<gene>
    <name evidence="7" type="ORF">IAB75_02225</name>
</gene>
<feature type="domain" description="RNA polymerase sigma-70 region 2" evidence="5">
    <location>
        <begin position="18"/>
        <end position="85"/>
    </location>
</feature>
<dbReference type="CDD" id="cd06171">
    <property type="entry name" value="Sigma70_r4"/>
    <property type="match status" value="1"/>
</dbReference>
<proteinExistence type="inferred from homology"/>
<reference evidence="7" key="1">
    <citation type="submission" date="2020-10" db="EMBL/GenBank/DDBJ databases">
        <authorList>
            <person name="Gilroy R."/>
        </authorList>
    </citation>
    <scope>NUCLEOTIDE SEQUENCE</scope>
    <source>
        <strain evidence="7">G3-8215</strain>
    </source>
</reference>
<feature type="domain" description="RNA polymerase sigma factor 70 region 4 type 2" evidence="6">
    <location>
        <begin position="112"/>
        <end position="162"/>
    </location>
</feature>
<evidence type="ECO:0000256" key="1">
    <source>
        <dbReference type="ARBA" id="ARBA00010641"/>
    </source>
</evidence>
<dbReference type="PANTHER" id="PTHR43133">
    <property type="entry name" value="RNA POLYMERASE ECF-TYPE SIGMA FACTO"/>
    <property type="match status" value="1"/>
</dbReference>
<evidence type="ECO:0000259" key="6">
    <source>
        <dbReference type="Pfam" id="PF08281"/>
    </source>
</evidence>
<accession>A0A940DQ10</accession>
<dbReference type="AlphaFoldDB" id="A0A940DQ10"/>
<keyword evidence="4" id="KW-0804">Transcription</keyword>
<dbReference type="Pfam" id="PF08281">
    <property type="entry name" value="Sigma70_r4_2"/>
    <property type="match status" value="1"/>
</dbReference>
<dbReference type="Proteomes" id="UP000725002">
    <property type="component" value="Unassembled WGS sequence"/>
</dbReference>
<name>A0A940DQ10_9BACT</name>
<dbReference type="InterPro" id="IPR014284">
    <property type="entry name" value="RNA_pol_sigma-70_dom"/>
</dbReference>
<comment type="similarity">
    <text evidence="1">Belongs to the sigma-70 factor family. ECF subfamily.</text>
</comment>
<evidence type="ECO:0000313" key="7">
    <source>
        <dbReference type="EMBL" id="MBO8482922.1"/>
    </source>
</evidence>
<dbReference type="InterPro" id="IPR036388">
    <property type="entry name" value="WH-like_DNA-bd_sf"/>
</dbReference>
<reference evidence="7" key="2">
    <citation type="journal article" date="2021" name="PeerJ">
        <title>Extensive microbial diversity within the chicken gut microbiome revealed by metagenomics and culture.</title>
        <authorList>
            <person name="Gilroy R."/>
            <person name="Ravi A."/>
            <person name="Getino M."/>
            <person name="Pursley I."/>
            <person name="Horton D.L."/>
            <person name="Alikhan N.F."/>
            <person name="Baker D."/>
            <person name="Gharbi K."/>
            <person name="Hall N."/>
            <person name="Watson M."/>
            <person name="Adriaenssens E.M."/>
            <person name="Foster-Nyarko E."/>
            <person name="Jarju S."/>
            <person name="Secka A."/>
            <person name="Antonio M."/>
            <person name="Oren A."/>
            <person name="Chaudhuri R.R."/>
            <person name="La Ragione R."/>
            <person name="Hildebrand F."/>
            <person name="Pallen M.J."/>
        </authorList>
    </citation>
    <scope>NUCLEOTIDE SEQUENCE</scope>
    <source>
        <strain evidence="7">G3-8215</strain>
    </source>
</reference>
<dbReference type="Gene3D" id="1.10.10.10">
    <property type="entry name" value="Winged helix-like DNA-binding domain superfamily/Winged helix DNA-binding domain"/>
    <property type="match status" value="1"/>
</dbReference>
<dbReference type="SUPFAM" id="SSF88946">
    <property type="entry name" value="Sigma2 domain of RNA polymerase sigma factors"/>
    <property type="match status" value="1"/>
</dbReference>
<dbReference type="PANTHER" id="PTHR43133:SF45">
    <property type="entry name" value="RNA POLYMERASE ECF-TYPE SIGMA FACTOR"/>
    <property type="match status" value="1"/>
</dbReference>
<dbReference type="Gene3D" id="1.10.1740.10">
    <property type="match status" value="1"/>
</dbReference>
<dbReference type="GO" id="GO:0003677">
    <property type="term" value="F:DNA binding"/>
    <property type="evidence" value="ECO:0007669"/>
    <property type="project" value="InterPro"/>
</dbReference>
<dbReference type="InterPro" id="IPR013325">
    <property type="entry name" value="RNA_pol_sigma_r2"/>
</dbReference>
<dbReference type="InterPro" id="IPR007627">
    <property type="entry name" value="RNA_pol_sigma70_r2"/>
</dbReference>
<evidence type="ECO:0000256" key="2">
    <source>
        <dbReference type="ARBA" id="ARBA00023015"/>
    </source>
</evidence>
<dbReference type="GO" id="GO:0016987">
    <property type="term" value="F:sigma factor activity"/>
    <property type="evidence" value="ECO:0007669"/>
    <property type="project" value="UniProtKB-KW"/>
</dbReference>
<evidence type="ECO:0000256" key="4">
    <source>
        <dbReference type="ARBA" id="ARBA00023163"/>
    </source>
</evidence>